<proteinExistence type="predicted"/>
<evidence type="ECO:0000313" key="2">
    <source>
        <dbReference type="EMBL" id="MBC3795082.1"/>
    </source>
</evidence>
<comment type="caution">
    <text evidence="2">The sequence shown here is derived from an EMBL/GenBank/DDBJ whole genome shotgun (WGS) entry which is preliminary data.</text>
</comment>
<keyword evidence="1" id="KW-0812">Transmembrane</keyword>
<reference evidence="2 3" key="1">
    <citation type="submission" date="2019-06" db="EMBL/GenBank/DDBJ databases">
        <title>Spirosoma utsteinense sp. nov. isolated from Antarctic ice-free soils.</title>
        <authorList>
            <person name="Tahon G."/>
        </authorList>
    </citation>
    <scope>NUCLEOTIDE SEQUENCE [LARGE SCALE GENOMIC DNA]</scope>
    <source>
        <strain evidence="2 3">LMG 31447</strain>
    </source>
</reference>
<dbReference type="RefSeq" id="WP_186742208.1">
    <property type="nucleotide sequence ID" value="NZ_VFIA01000077.1"/>
</dbReference>
<keyword evidence="1" id="KW-0472">Membrane</keyword>
<name>A0ABR6WEX9_9BACT</name>
<organism evidence="2 3">
    <name type="scientific">Spirosoma utsteinense</name>
    <dbReference type="NCBI Taxonomy" id="2585773"/>
    <lineage>
        <taxon>Bacteria</taxon>
        <taxon>Pseudomonadati</taxon>
        <taxon>Bacteroidota</taxon>
        <taxon>Cytophagia</taxon>
        <taxon>Cytophagales</taxon>
        <taxon>Cytophagaceae</taxon>
        <taxon>Spirosoma</taxon>
    </lineage>
</organism>
<protein>
    <submittedName>
        <fullName evidence="2">RNA-binding Zn-ribbon protein involved in translation (DUF1610 family)</fullName>
    </submittedName>
</protein>
<sequence>MKLVFYSIAGLVIVAALTYLYLHISFSIKCPKCGKIDEERITRSSLARFFSWFIPTKAYRCRKCWSEYVVVGH</sequence>
<evidence type="ECO:0000256" key="1">
    <source>
        <dbReference type="SAM" id="Phobius"/>
    </source>
</evidence>
<keyword evidence="1" id="KW-1133">Transmembrane helix</keyword>
<dbReference type="Proteomes" id="UP000700732">
    <property type="component" value="Unassembled WGS sequence"/>
</dbReference>
<evidence type="ECO:0000313" key="3">
    <source>
        <dbReference type="Proteomes" id="UP000700732"/>
    </source>
</evidence>
<gene>
    <name evidence="2" type="ORF">FH603_5615</name>
</gene>
<feature type="transmembrane region" description="Helical" evidence="1">
    <location>
        <begin position="6"/>
        <end position="22"/>
    </location>
</feature>
<dbReference type="EMBL" id="VFIA01000077">
    <property type="protein sequence ID" value="MBC3795082.1"/>
    <property type="molecule type" value="Genomic_DNA"/>
</dbReference>
<keyword evidence="3" id="KW-1185">Reference proteome</keyword>
<accession>A0ABR6WEX9</accession>